<evidence type="ECO:0000313" key="1">
    <source>
        <dbReference type="EMBL" id="CAG6631423.1"/>
    </source>
</evidence>
<dbReference type="EMBL" id="HBUF01076704">
    <property type="protein sequence ID" value="CAG6631423.1"/>
    <property type="molecule type" value="Transcribed_RNA"/>
</dbReference>
<proteinExistence type="predicted"/>
<sequence>MQPTRNYFGESNIHHVLKKALKTHSRNTKYVPSEKNSEDILRILKENKDLITTFNREFPRESHIEKLSLHFTPLDNTSMLENKINESKFVTEEHAIQLYSSKFEEIDSKLNNKIQQMENNLTSLGEGIERGKESNRSLFVSSQIYEDFISDMDLKEKNMNEAIDKFKTEQIEKIKTLETSLSNLLTFRTNSEKNINALKEDIVSLDKKALYASTFNNYKKSHRSEFLTKVQTEEKQIKDELIKFIEEKIKSITKSESPKFTVEEKVKV</sequence>
<organism evidence="1">
    <name type="scientific">Cacopsylla melanoneura</name>
    <dbReference type="NCBI Taxonomy" id="428564"/>
    <lineage>
        <taxon>Eukaryota</taxon>
        <taxon>Metazoa</taxon>
        <taxon>Ecdysozoa</taxon>
        <taxon>Arthropoda</taxon>
        <taxon>Hexapoda</taxon>
        <taxon>Insecta</taxon>
        <taxon>Pterygota</taxon>
        <taxon>Neoptera</taxon>
        <taxon>Paraneoptera</taxon>
        <taxon>Hemiptera</taxon>
        <taxon>Sternorrhyncha</taxon>
        <taxon>Psylloidea</taxon>
        <taxon>Psyllidae</taxon>
        <taxon>Psyllinae</taxon>
        <taxon>Cacopsylla</taxon>
    </lineage>
</organism>
<reference evidence="1" key="1">
    <citation type="submission" date="2021-05" db="EMBL/GenBank/DDBJ databases">
        <authorList>
            <person name="Alioto T."/>
            <person name="Alioto T."/>
            <person name="Gomez Garrido J."/>
        </authorList>
    </citation>
    <scope>NUCLEOTIDE SEQUENCE</scope>
</reference>
<accession>A0A8D8VQ02</accession>
<protein>
    <submittedName>
        <fullName evidence="1">Uncharacterized protein</fullName>
    </submittedName>
</protein>
<name>A0A8D8VQ02_9HEMI</name>
<dbReference type="AlphaFoldDB" id="A0A8D8VQ02"/>